<evidence type="ECO:0000313" key="5">
    <source>
        <dbReference type="EMBL" id="MCV7421275.1"/>
    </source>
</evidence>
<dbReference type="GO" id="GO:0003700">
    <property type="term" value="F:DNA-binding transcription factor activity"/>
    <property type="evidence" value="ECO:0007669"/>
    <property type="project" value="InterPro"/>
</dbReference>
<dbReference type="SMART" id="SM00342">
    <property type="entry name" value="HTH_ARAC"/>
    <property type="match status" value="1"/>
</dbReference>
<dbReference type="Proteomes" id="UP001141629">
    <property type="component" value="Unassembled WGS sequence"/>
</dbReference>
<keyword evidence="3" id="KW-0804">Transcription</keyword>
<dbReference type="InterPro" id="IPR009057">
    <property type="entry name" value="Homeodomain-like_sf"/>
</dbReference>
<accession>A0A9X2Z1M6</accession>
<dbReference type="PANTHER" id="PTHR46796">
    <property type="entry name" value="HTH-TYPE TRANSCRIPTIONAL ACTIVATOR RHAS-RELATED"/>
    <property type="match status" value="1"/>
</dbReference>
<dbReference type="RefSeq" id="WP_263996050.1">
    <property type="nucleotide sequence ID" value="NZ_JACKVK010000008.1"/>
</dbReference>
<dbReference type="EMBL" id="JACKVK010000008">
    <property type="protein sequence ID" value="MCV7421275.1"/>
    <property type="molecule type" value="Genomic_DNA"/>
</dbReference>
<dbReference type="Pfam" id="PF14525">
    <property type="entry name" value="AraC_binding_2"/>
    <property type="match status" value="1"/>
</dbReference>
<proteinExistence type="predicted"/>
<organism evidence="5 6">
    <name type="scientific">Mycobacterium yunnanensis</name>
    <dbReference type="NCBI Taxonomy" id="368477"/>
    <lineage>
        <taxon>Bacteria</taxon>
        <taxon>Bacillati</taxon>
        <taxon>Actinomycetota</taxon>
        <taxon>Actinomycetes</taxon>
        <taxon>Mycobacteriales</taxon>
        <taxon>Mycobacteriaceae</taxon>
        <taxon>Mycobacterium</taxon>
    </lineage>
</organism>
<name>A0A9X2Z1M6_9MYCO</name>
<comment type="caution">
    <text evidence="5">The sequence shown here is derived from an EMBL/GenBank/DDBJ whole genome shotgun (WGS) entry which is preliminary data.</text>
</comment>
<evidence type="ECO:0000256" key="2">
    <source>
        <dbReference type="ARBA" id="ARBA00023125"/>
    </source>
</evidence>
<dbReference type="PROSITE" id="PS01124">
    <property type="entry name" value="HTH_ARAC_FAMILY_2"/>
    <property type="match status" value="1"/>
</dbReference>
<evidence type="ECO:0000259" key="4">
    <source>
        <dbReference type="PROSITE" id="PS01124"/>
    </source>
</evidence>
<reference evidence="5" key="2">
    <citation type="journal article" date="2022" name="BMC Genomics">
        <title>Comparative genome analysis of mycobacteria focusing on tRNA and non-coding RNA.</title>
        <authorList>
            <person name="Behra P.R.K."/>
            <person name="Pettersson B.M.F."/>
            <person name="Ramesh M."/>
            <person name="Das S."/>
            <person name="Dasgupta S."/>
            <person name="Kirsebom L.A."/>
        </authorList>
    </citation>
    <scope>NUCLEOTIDE SEQUENCE</scope>
    <source>
        <strain evidence="5">DSM 44838</strain>
    </source>
</reference>
<keyword evidence="6" id="KW-1185">Reference proteome</keyword>
<feature type="domain" description="HTH araC/xylS-type" evidence="4">
    <location>
        <begin position="229"/>
        <end position="330"/>
    </location>
</feature>
<sequence>MAPSGCLRVQEVHSDESAEITSYLNRVYRTEVDVRPLTRQPGRRLRVDHRRVSSSTFALESVRHDGDVEVRAEAAMGSVVVLWPVEGRAESQVGGRAGRAAAGELIIGSSAAEPVRIRTSDATLQTVVLDRRLLVEAAGDVGHVRPADVSFTGAEPVSASAGRALTAARRYVDDFVLSGDGPATPLVLAAAGRLLAATALAAFPNTVVTSDRDHLRDRRDVSDQPALLRRAMAFIEEHAAHDVGIGDVASAVYVTPRALQYMFRRHLDSTPMAYLRRVRLEHVHRELVDGDRSTITVTAAAARWGFAHTGRFAVLYRETYGQSPHVTLRS</sequence>
<gene>
    <name evidence="5" type="ORF">H7K45_12050</name>
</gene>
<dbReference type="InterPro" id="IPR050204">
    <property type="entry name" value="AraC_XylS_family_regulators"/>
</dbReference>
<dbReference type="Pfam" id="PF12833">
    <property type="entry name" value="HTH_18"/>
    <property type="match status" value="1"/>
</dbReference>
<dbReference type="InterPro" id="IPR018060">
    <property type="entry name" value="HTH_AraC"/>
</dbReference>
<dbReference type="PROSITE" id="PS00041">
    <property type="entry name" value="HTH_ARAC_FAMILY_1"/>
    <property type="match status" value="1"/>
</dbReference>
<keyword evidence="2" id="KW-0238">DNA-binding</keyword>
<evidence type="ECO:0000313" key="6">
    <source>
        <dbReference type="Proteomes" id="UP001141629"/>
    </source>
</evidence>
<dbReference type="GO" id="GO:0043565">
    <property type="term" value="F:sequence-specific DNA binding"/>
    <property type="evidence" value="ECO:0007669"/>
    <property type="project" value="InterPro"/>
</dbReference>
<evidence type="ECO:0000256" key="3">
    <source>
        <dbReference type="ARBA" id="ARBA00023163"/>
    </source>
</evidence>
<keyword evidence="1" id="KW-0805">Transcription regulation</keyword>
<dbReference type="InterPro" id="IPR035418">
    <property type="entry name" value="AraC-bd_2"/>
</dbReference>
<dbReference type="PANTHER" id="PTHR46796:SF12">
    <property type="entry name" value="HTH-TYPE DNA-BINDING TRANSCRIPTIONAL ACTIVATOR EUTR"/>
    <property type="match status" value="1"/>
</dbReference>
<reference evidence="5" key="1">
    <citation type="submission" date="2020-07" db="EMBL/GenBank/DDBJ databases">
        <authorList>
            <person name="Pettersson B.M.F."/>
            <person name="Behra P.R.K."/>
            <person name="Ramesh M."/>
            <person name="Das S."/>
            <person name="Dasgupta S."/>
            <person name="Kirsebom L.A."/>
        </authorList>
    </citation>
    <scope>NUCLEOTIDE SEQUENCE</scope>
    <source>
        <strain evidence="5">DSM 44838</strain>
    </source>
</reference>
<protein>
    <submittedName>
        <fullName evidence="5">Helix-turn-helix transcriptional regulator</fullName>
    </submittedName>
</protein>
<dbReference type="InterPro" id="IPR018062">
    <property type="entry name" value="HTH_AraC-typ_CS"/>
</dbReference>
<dbReference type="Gene3D" id="1.10.10.60">
    <property type="entry name" value="Homeodomain-like"/>
    <property type="match status" value="1"/>
</dbReference>
<dbReference type="AlphaFoldDB" id="A0A9X2Z1M6"/>
<dbReference type="SUPFAM" id="SSF46689">
    <property type="entry name" value="Homeodomain-like"/>
    <property type="match status" value="1"/>
</dbReference>
<evidence type="ECO:0000256" key="1">
    <source>
        <dbReference type="ARBA" id="ARBA00023015"/>
    </source>
</evidence>